<evidence type="ECO:0000313" key="1">
    <source>
        <dbReference type="EMBL" id="GFX96265.1"/>
    </source>
</evidence>
<proteinExistence type="predicted"/>
<keyword evidence="2" id="KW-1185">Reference proteome</keyword>
<comment type="caution">
    <text evidence="1">The sequence shown here is derived from an EMBL/GenBank/DDBJ whole genome shotgun (WGS) entry which is preliminary data.</text>
</comment>
<dbReference type="AlphaFoldDB" id="A0A8X6RL87"/>
<accession>A0A8X6RL87</accession>
<evidence type="ECO:0000313" key="2">
    <source>
        <dbReference type="Proteomes" id="UP000887159"/>
    </source>
</evidence>
<reference evidence="1" key="1">
    <citation type="submission" date="2020-08" db="EMBL/GenBank/DDBJ databases">
        <title>Multicomponent nature underlies the extraordinary mechanical properties of spider dragline silk.</title>
        <authorList>
            <person name="Kono N."/>
            <person name="Nakamura H."/>
            <person name="Mori M."/>
            <person name="Yoshida Y."/>
            <person name="Ohtoshi R."/>
            <person name="Malay A.D."/>
            <person name="Moran D.A.P."/>
            <person name="Tomita M."/>
            <person name="Numata K."/>
            <person name="Arakawa K."/>
        </authorList>
    </citation>
    <scope>NUCLEOTIDE SEQUENCE</scope>
</reference>
<dbReference type="Proteomes" id="UP000887159">
    <property type="component" value="Unassembled WGS sequence"/>
</dbReference>
<gene>
    <name evidence="1" type="ORF">TNCV_2291531</name>
</gene>
<dbReference type="EMBL" id="BMAU01021190">
    <property type="protein sequence ID" value="GFX96265.1"/>
    <property type="molecule type" value="Genomic_DNA"/>
</dbReference>
<name>A0A8X6RL87_TRICX</name>
<sequence length="79" mass="8690">MMFKDDCGFPASPDEYAMRIAAKLNLLSSVKSTRTHSLSLNSGVPSTTENVFSDGQALKVHTVQGVVQTDHHRAVFWPQ</sequence>
<protein>
    <submittedName>
        <fullName evidence="1">Uncharacterized protein</fullName>
    </submittedName>
</protein>
<organism evidence="1 2">
    <name type="scientific">Trichonephila clavipes</name>
    <name type="common">Golden silk orbweaver</name>
    <name type="synonym">Nephila clavipes</name>
    <dbReference type="NCBI Taxonomy" id="2585209"/>
    <lineage>
        <taxon>Eukaryota</taxon>
        <taxon>Metazoa</taxon>
        <taxon>Ecdysozoa</taxon>
        <taxon>Arthropoda</taxon>
        <taxon>Chelicerata</taxon>
        <taxon>Arachnida</taxon>
        <taxon>Araneae</taxon>
        <taxon>Araneomorphae</taxon>
        <taxon>Entelegynae</taxon>
        <taxon>Araneoidea</taxon>
        <taxon>Nephilidae</taxon>
        <taxon>Trichonephila</taxon>
    </lineage>
</organism>